<dbReference type="AlphaFoldDB" id="A0A0G1U344"/>
<reference evidence="1 2" key="1">
    <citation type="journal article" date="2015" name="Nature">
        <title>rRNA introns, odd ribosomes, and small enigmatic genomes across a large radiation of phyla.</title>
        <authorList>
            <person name="Brown C.T."/>
            <person name="Hug L.A."/>
            <person name="Thomas B.C."/>
            <person name="Sharon I."/>
            <person name="Castelle C.J."/>
            <person name="Singh A."/>
            <person name="Wilkins M.J."/>
            <person name="Williams K.H."/>
            <person name="Banfield J.F."/>
        </authorList>
    </citation>
    <scope>NUCLEOTIDE SEQUENCE [LARGE SCALE GENOMIC DNA]</scope>
</reference>
<gene>
    <name evidence="1" type="ORF">UY16_C0006G0011</name>
</gene>
<dbReference type="Gene3D" id="3.30.700.10">
    <property type="entry name" value="Glycoprotein, Type 4 Pilin"/>
    <property type="match status" value="1"/>
</dbReference>
<dbReference type="Proteomes" id="UP000034739">
    <property type="component" value="Unassembled WGS sequence"/>
</dbReference>
<evidence type="ECO:0000313" key="1">
    <source>
        <dbReference type="EMBL" id="KKU88496.1"/>
    </source>
</evidence>
<accession>A0A0G1U344</accession>
<evidence type="ECO:0008006" key="3">
    <source>
        <dbReference type="Google" id="ProtNLM"/>
    </source>
</evidence>
<dbReference type="InterPro" id="IPR045584">
    <property type="entry name" value="Pilin-like"/>
</dbReference>
<sequence length="168" mass="18290">MELLIVMVLLGILVGLGLTSFRGSQVKSRDSRRKAELRQISLALEAYFNDKGKYPNDDAAGKIKGCTPDDNTVCNWGEEFKDMNSTLYMITLPADPGGLSYYYDVLGSSNAQYQLYARLENTLDSDVNKDEGNNPQVYSGLACGAKTCNYGIASTNTSADTGRTLATE</sequence>
<dbReference type="SUPFAM" id="SSF54523">
    <property type="entry name" value="Pili subunits"/>
    <property type="match status" value="1"/>
</dbReference>
<protein>
    <recommendedName>
        <fullName evidence="3">General secretion pathway protein G</fullName>
    </recommendedName>
</protein>
<comment type="caution">
    <text evidence="1">The sequence shown here is derived from an EMBL/GenBank/DDBJ whole genome shotgun (WGS) entry which is preliminary data.</text>
</comment>
<evidence type="ECO:0000313" key="2">
    <source>
        <dbReference type="Proteomes" id="UP000034739"/>
    </source>
</evidence>
<name>A0A0G1U344_9BACT</name>
<organism evidence="1 2">
    <name type="scientific">Candidatus Gottesmanbacteria bacterium GW2011_GWA2_47_9</name>
    <dbReference type="NCBI Taxonomy" id="1618445"/>
    <lineage>
        <taxon>Bacteria</taxon>
        <taxon>Candidatus Gottesmaniibacteriota</taxon>
    </lineage>
</organism>
<proteinExistence type="predicted"/>
<dbReference type="EMBL" id="LCOY01000006">
    <property type="protein sequence ID" value="KKU88496.1"/>
    <property type="molecule type" value="Genomic_DNA"/>
</dbReference>